<reference evidence="6 7" key="1">
    <citation type="submission" date="2018-10" db="EMBL/GenBank/DDBJ databases">
        <title>Genomic Encyclopedia of Archaeal and Bacterial Type Strains, Phase II (KMG-II): from individual species to whole genera.</title>
        <authorList>
            <person name="Goeker M."/>
        </authorList>
    </citation>
    <scope>NUCLEOTIDE SEQUENCE [LARGE SCALE GENOMIC DNA]</scope>
    <source>
        <strain evidence="6 7">DSM 16510</strain>
    </source>
</reference>
<organism evidence="6 7">
    <name type="scientific">Hydrogenivirga caldilitoris</name>
    <dbReference type="NCBI Taxonomy" id="246264"/>
    <lineage>
        <taxon>Bacteria</taxon>
        <taxon>Pseudomonadati</taxon>
        <taxon>Aquificota</taxon>
        <taxon>Aquificia</taxon>
        <taxon>Aquificales</taxon>
        <taxon>Aquificaceae</taxon>
        <taxon>Hydrogenivirga</taxon>
    </lineage>
</organism>
<name>A0A497XQV2_9AQUI</name>
<keyword evidence="4" id="KW-0175">Coiled coil</keyword>
<dbReference type="AlphaFoldDB" id="A0A497XQV2"/>
<comment type="caution">
    <text evidence="6">The sequence shown here is derived from an EMBL/GenBank/DDBJ whole genome shotgun (WGS) entry which is preliminary data.</text>
</comment>
<keyword evidence="3" id="KW-0998">Cell outer membrane</keyword>
<evidence type="ECO:0000313" key="7">
    <source>
        <dbReference type="Proteomes" id="UP000267841"/>
    </source>
</evidence>
<sequence>MMGMKKGLSFLLLVFVFIAGCAKMTEEKRARNAQEYYREAVNAYANKDYGDAAWSFNEALKYMDYLTPEQIENAKFLLGKSYYYDGNYVNAVVALEDYIFYYPKLSRTEEAYYLLIDSYIKVSPDPYRDQEYTWKAIDKAKEFLSKFPKSSFAQKVQGLIDTAYRKIAQYELNIAEFYENYGYTYSAALRYREVLINFPGQVNEPEVAYRYIMCLLTTDRQVNIEKEKMESLIREAKDKLEEARSEEEKKAAQKRLSFLESEVKRWEEIGKKALEEAKEALAKYREVYGETLYYRKLKELAKEKGWKS</sequence>
<evidence type="ECO:0000256" key="1">
    <source>
        <dbReference type="ARBA" id="ARBA00022729"/>
    </source>
</evidence>
<keyword evidence="1" id="KW-0732">Signal</keyword>
<dbReference type="SUPFAM" id="SSF48452">
    <property type="entry name" value="TPR-like"/>
    <property type="match status" value="1"/>
</dbReference>
<gene>
    <name evidence="6" type="ORF">BCF55_0942</name>
</gene>
<protein>
    <submittedName>
        <fullName evidence="6">Beta-barrel assembly machine subunit BamD</fullName>
    </submittedName>
</protein>
<evidence type="ECO:0000256" key="4">
    <source>
        <dbReference type="SAM" id="Coils"/>
    </source>
</evidence>
<evidence type="ECO:0000313" key="6">
    <source>
        <dbReference type="EMBL" id="RLJ70661.1"/>
    </source>
</evidence>
<dbReference type="InterPro" id="IPR017689">
    <property type="entry name" value="BamD"/>
</dbReference>
<keyword evidence="2" id="KW-0472">Membrane</keyword>
<dbReference type="InterPro" id="IPR011990">
    <property type="entry name" value="TPR-like_helical_dom_sf"/>
</dbReference>
<evidence type="ECO:0000259" key="5">
    <source>
        <dbReference type="Pfam" id="PF13525"/>
    </source>
</evidence>
<dbReference type="Proteomes" id="UP000267841">
    <property type="component" value="Unassembled WGS sequence"/>
</dbReference>
<dbReference type="NCBIfam" id="TIGR03302">
    <property type="entry name" value="OM_YfiO"/>
    <property type="match status" value="1"/>
</dbReference>
<dbReference type="Pfam" id="PF13525">
    <property type="entry name" value="YfiO"/>
    <property type="match status" value="1"/>
</dbReference>
<keyword evidence="7" id="KW-1185">Reference proteome</keyword>
<dbReference type="InterPro" id="IPR039565">
    <property type="entry name" value="BamD-like"/>
</dbReference>
<feature type="coiled-coil region" evidence="4">
    <location>
        <begin position="222"/>
        <end position="276"/>
    </location>
</feature>
<evidence type="ECO:0000256" key="3">
    <source>
        <dbReference type="ARBA" id="ARBA00023237"/>
    </source>
</evidence>
<accession>A0A497XQV2</accession>
<dbReference type="EMBL" id="RCCJ01000001">
    <property type="protein sequence ID" value="RLJ70661.1"/>
    <property type="molecule type" value="Genomic_DNA"/>
</dbReference>
<dbReference type="Gene3D" id="1.25.40.10">
    <property type="entry name" value="Tetratricopeptide repeat domain"/>
    <property type="match status" value="1"/>
</dbReference>
<feature type="domain" description="Outer membrane lipoprotein BamD-like" evidence="5">
    <location>
        <begin position="31"/>
        <end position="205"/>
    </location>
</feature>
<proteinExistence type="predicted"/>
<dbReference type="PROSITE" id="PS51257">
    <property type="entry name" value="PROKAR_LIPOPROTEIN"/>
    <property type="match status" value="1"/>
</dbReference>
<evidence type="ECO:0000256" key="2">
    <source>
        <dbReference type="ARBA" id="ARBA00023136"/>
    </source>
</evidence>